<keyword evidence="4 10" id="KW-0863">Zinc-finger</keyword>
<feature type="domain" description="ZAD" evidence="13">
    <location>
        <begin position="12"/>
        <end position="90"/>
    </location>
</feature>
<dbReference type="PANTHER" id="PTHR24394:SF29">
    <property type="entry name" value="MYONEURIN"/>
    <property type="match status" value="1"/>
</dbReference>
<evidence type="ECO:0000256" key="1">
    <source>
        <dbReference type="ARBA" id="ARBA00004123"/>
    </source>
</evidence>
<dbReference type="PROSITE" id="PS00028">
    <property type="entry name" value="ZINC_FINGER_C2H2_1"/>
    <property type="match status" value="5"/>
</dbReference>
<dbReference type="SUPFAM" id="SSF57716">
    <property type="entry name" value="Glucocorticoid receptor-like (DNA-binding domain)"/>
    <property type="match status" value="1"/>
</dbReference>
<feature type="domain" description="C2H2-type" evidence="12">
    <location>
        <begin position="239"/>
        <end position="266"/>
    </location>
</feature>
<evidence type="ECO:0000256" key="2">
    <source>
        <dbReference type="ARBA" id="ARBA00022723"/>
    </source>
</evidence>
<dbReference type="Proteomes" id="UP000606786">
    <property type="component" value="Unassembled WGS sequence"/>
</dbReference>
<dbReference type="PANTHER" id="PTHR24394">
    <property type="entry name" value="ZINC FINGER PROTEIN"/>
    <property type="match status" value="1"/>
</dbReference>
<dbReference type="SMART" id="SM00868">
    <property type="entry name" value="zf-AD"/>
    <property type="match status" value="1"/>
</dbReference>
<feature type="binding site" evidence="11">
    <location>
        <position position="14"/>
    </location>
    <ligand>
        <name>Zn(2+)</name>
        <dbReference type="ChEBI" id="CHEBI:29105"/>
    </ligand>
</feature>
<evidence type="ECO:0000256" key="4">
    <source>
        <dbReference type="ARBA" id="ARBA00022771"/>
    </source>
</evidence>
<organism evidence="14 15">
    <name type="scientific">Ceratitis capitata</name>
    <name type="common">Mediterranean fruit fly</name>
    <name type="synonym">Tephritis capitata</name>
    <dbReference type="NCBI Taxonomy" id="7213"/>
    <lineage>
        <taxon>Eukaryota</taxon>
        <taxon>Metazoa</taxon>
        <taxon>Ecdysozoa</taxon>
        <taxon>Arthropoda</taxon>
        <taxon>Hexapoda</taxon>
        <taxon>Insecta</taxon>
        <taxon>Pterygota</taxon>
        <taxon>Neoptera</taxon>
        <taxon>Endopterygota</taxon>
        <taxon>Diptera</taxon>
        <taxon>Brachycera</taxon>
        <taxon>Muscomorpha</taxon>
        <taxon>Tephritoidea</taxon>
        <taxon>Tephritidae</taxon>
        <taxon>Ceratitis</taxon>
        <taxon>Ceratitis</taxon>
    </lineage>
</organism>
<evidence type="ECO:0000313" key="15">
    <source>
        <dbReference type="Proteomes" id="UP000606786"/>
    </source>
</evidence>
<feature type="binding site" evidence="11">
    <location>
        <position position="66"/>
    </location>
    <ligand>
        <name>Zn(2+)</name>
        <dbReference type="ChEBI" id="CHEBI:29105"/>
    </ligand>
</feature>
<dbReference type="Pfam" id="PF07776">
    <property type="entry name" value="zf-AD"/>
    <property type="match status" value="1"/>
</dbReference>
<evidence type="ECO:0000259" key="12">
    <source>
        <dbReference type="PROSITE" id="PS50157"/>
    </source>
</evidence>
<dbReference type="GO" id="GO:0008270">
    <property type="term" value="F:zinc ion binding"/>
    <property type="evidence" value="ECO:0007669"/>
    <property type="project" value="UniProtKB-UniRule"/>
</dbReference>
<dbReference type="GO" id="GO:0003677">
    <property type="term" value="F:DNA binding"/>
    <property type="evidence" value="ECO:0007669"/>
    <property type="project" value="UniProtKB-KW"/>
</dbReference>
<keyword evidence="8" id="KW-0804">Transcription</keyword>
<feature type="domain" description="C2H2-type" evidence="12">
    <location>
        <begin position="267"/>
        <end position="294"/>
    </location>
</feature>
<dbReference type="InterPro" id="IPR036236">
    <property type="entry name" value="Znf_C2H2_sf"/>
</dbReference>
<evidence type="ECO:0000256" key="9">
    <source>
        <dbReference type="ARBA" id="ARBA00023242"/>
    </source>
</evidence>
<keyword evidence="2 11" id="KW-0479">Metal-binding</keyword>
<reference evidence="14" key="1">
    <citation type="submission" date="2020-11" db="EMBL/GenBank/DDBJ databases">
        <authorList>
            <person name="Whitehead M."/>
        </authorList>
    </citation>
    <scope>NUCLEOTIDE SEQUENCE</scope>
    <source>
        <strain evidence="14">EGII</strain>
    </source>
</reference>
<evidence type="ECO:0000256" key="3">
    <source>
        <dbReference type="ARBA" id="ARBA00022737"/>
    </source>
</evidence>
<evidence type="ECO:0000256" key="6">
    <source>
        <dbReference type="ARBA" id="ARBA00023015"/>
    </source>
</evidence>
<keyword evidence="15" id="KW-1185">Reference proteome</keyword>
<keyword evidence="5 11" id="KW-0862">Zinc</keyword>
<dbReference type="Pfam" id="PF00096">
    <property type="entry name" value="zf-C2H2"/>
    <property type="match status" value="4"/>
</dbReference>
<dbReference type="PROSITE" id="PS51915">
    <property type="entry name" value="ZAD"/>
    <property type="match status" value="1"/>
</dbReference>
<feature type="binding site" evidence="11">
    <location>
        <position position="63"/>
    </location>
    <ligand>
        <name>Zn(2+)</name>
        <dbReference type="ChEBI" id="CHEBI:29105"/>
    </ligand>
</feature>
<evidence type="ECO:0000259" key="13">
    <source>
        <dbReference type="PROSITE" id="PS51915"/>
    </source>
</evidence>
<feature type="domain" description="C2H2-type" evidence="12">
    <location>
        <begin position="211"/>
        <end position="238"/>
    </location>
</feature>
<evidence type="ECO:0000256" key="7">
    <source>
        <dbReference type="ARBA" id="ARBA00023125"/>
    </source>
</evidence>
<evidence type="ECO:0000256" key="5">
    <source>
        <dbReference type="ARBA" id="ARBA00022833"/>
    </source>
</evidence>
<evidence type="ECO:0000313" key="14">
    <source>
        <dbReference type="EMBL" id="CAD6991726.1"/>
    </source>
</evidence>
<dbReference type="PROSITE" id="PS50157">
    <property type="entry name" value="ZINC_FINGER_C2H2_2"/>
    <property type="match status" value="5"/>
</dbReference>
<comment type="caution">
    <text evidence="14">The sequence shown here is derived from an EMBL/GenBank/DDBJ whole genome shotgun (WGS) entry which is preliminary data.</text>
</comment>
<dbReference type="Gene3D" id="3.40.1800.20">
    <property type="match status" value="1"/>
</dbReference>
<keyword evidence="9" id="KW-0539">Nucleus</keyword>
<name>A0A811U085_CERCA</name>
<dbReference type="EMBL" id="CAJHJT010000001">
    <property type="protein sequence ID" value="CAD6991726.1"/>
    <property type="molecule type" value="Genomic_DNA"/>
</dbReference>
<dbReference type="SMART" id="SM00355">
    <property type="entry name" value="ZnF_C2H2"/>
    <property type="match status" value="5"/>
</dbReference>
<dbReference type="InterPro" id="IPR013087">
    <property type="entry name" value="Znf_C2H2_type"/>
</dbReference>
<accession>A0A811U085</accession>
<dbReference type="FunFam" id="3.30.160.60:FF:000145">
    <property type="entry name" value="Zinc finger protein 574"/>
    <property type="match status" value="1"/>
</dbReference>
<feature type="domain" description="C2H2-type" evidence="12">
    <location>
        <begin position="295"/>
        <end position="322"/>
    </location>
</feature>
<dbReference type="OrthoDB" id="6077919at2759"/>
<evidence type="ECO:0000256" key="10">
    <source>
        <dbReference type="PROSITE-ProRule" id="PRU00042"/>
    </source>
</evidence>
<dbReference type="Pfam" id="PF13912">
    <property type="entry name" value="zf-C2H2_6"/>
    <property type="match status" value="1"/>
</dbReference>
<dbReference type="GO" id="GO:0000981">
    <property type="term" value="F:DNA-binding transcription factor activity, RNA polymerase II-specific"/>
    <property type="evidence" value="ECO:0007669"/>
    <property type="project" value="TreeGrafter"/>
</dbReference>
<protein>
    <submittedName>
        <fullName evidence="14">(Mediterranean fruit fly) hypothetical protein</fullName>
    </submittedName>
</protein>
<sequence length="376" mass="43422">MMDIKLEVDTLSMCRICLQSSEEGEEMASIFDQDEDSICLYEKIESCGGIKILTEPELPTRICKKCNAFLTIAHKFRVICRNADDYLREFVCKSSEFGEDEDNNSEYLLESSPKGSVAQVLQQAGHNIDESQTEFNYDDVAVYSEMWMQSGDNEDDLIVEDHGDGVQHTQIVEEPRLSVSPSKKTLGMTSDGAAVIRVKNEKQLNKEKQIHICDICGNVYPRKYALEAHMRRHRNERPYECEICSQSFHLNFQLTRHIRKHTGVRPYACQYCKRTFSDRSTMQKHERIHRNERPYSCDVCGKSFTYSSVLKVHTLTHTGEKPFICGICGKRFARGHHLRAHLETLLHQNDPRSKVLLKQIRREEDQGNVYEESINV</sequence>
<keyword evidence="7" id="KW-0238">DNA-binding</keyword>
<comment type="subcellular location">
    <subcellularLocation>
        <location evidence="1">Nucleus</location>
    </subcellularLocation>
</comment>
<feature type="domain" description="C2H2-type" evidence="12">
    <location>
        <begin position="323"/>
        <end position="352"/>
    </location>
</feature>
<proteinExistence type="predicted"/>
<dbReference type="InterPro" id="IPR012934">
    <property type="entry name" value="Znf_AD"/>
</dbReference>
<dbReference type="FunFam" id="3.30.160.60:FF:000325">
    <property type="entry name" value="ZFP90 zinc finger protein"/>
    <property type="match status" value="1"/>
</dbReference>
<feature type="binding site" evidence="11">
    <location>
        <position position="17"/>
    </location>
    <ligand>
        <name>Zn(2+)</name>
        <dbReference type="ChEBI" id="CHEBI:29105"/>
    </ligand>
</feature>
<dbReference type="Gene3D" id="3.30.160.60">
    <property type="entry name" value="Classic Zinc Finger"/>
    <property type="match status" value="5"/>
</dbReference>
<keyword evidence="3" id="KW-0677">Repeat</keyword>
<dbReference type="AlphaFoldDB" id="A0A811U085"/>
<dbReference type="SUPFAM" id="SSF57667">
    <property type="entry name" value="beta-beta-alpha zinc fingers"/>
    <property type="match status" value="3"/>
</dbReference>
<keyword evidence="6" id="KW-0805">Transcription regulation</keyword>
<dbReference type="FunFam" id="3.30.160.60:FF:001049">
    <property type="entry name" value="zinc finger protein 319"/>
    <property type="match status" value="1"/>
</dbReference>
<evidence type="ECO:0000256" key="8">
    <source>
        <dbReference type="ARBA" id="ARBA00023163"/>
    </source>
</evidence>
<evidence type="ECO:0000256" key="11">
    <source>
        <dbReference type="PROSITE-ProRule" id="PRU01263"/>
    </source>
</evidence>
<dbReference type="FunFam" id="3.30.160.60:FF:000634">
    <property type="entry name" value="Zinc finger X-chromosomal protein"/>
    <property type="match status" value="1"/>
</dbReference>
<dbReference type="GO" id="GO:0005634">
    <property type="term" value="C:nucleus"/>
    <property type="evidence" value="ECO:0007669"/>
    <property type="project" value="UniProtKB-SubCell"/>
</dbReference>
<gene>
    <name evidence="14" type="ORF">CCAP1982_LOCUS639</name>
</gene>